<gene>
    <name evidence="1" type="ORF">P174DRAFT_239581</name>
</gene>
<dbReference type="Proteomes" id="UP000234474">
    <property type="component" value="Unassembled WGS sequence"/>
</dbReference>
<dbReference type="OrthoDB" id="6359816at2759"/>
<evidence type="ECO:0000313" key="2">
    <source>
        <dbReference type="Proteomes" id="UP000234474"/>
    </source>
</evidence>
<sequence>MRKTYVIYQQRNTSLGLRKTSTSLIFLQSIPDVYHLTAPQVQTLKELCSTFCPKEPC</sequence>
<dbReference type="AlphaFoldDB" id="A0A2I1C1K5"/>
<dbReference type="VEuPathDB" id="FungiDB:P174DRAFT_239581"/>
<accession>A0A2I1C1K5</accession>
<organism evidence="1 2">
    <name type="scientific">Aspergillus novofumigatus (strain IBT 16806)</name>
    <dbReference type="NCBI Taxonomy" id="1392255"/>
    <lineage>
        <taxon>Eukaryota</taxon>
        <taxon>Fungi</taxon>
        <taxon>Dikarya</taxon>
        <taxon>Ascomycota</taxon>
        <taxon>Pezizomycotina</taxon>
        <taxon>Eurotiomycetes</taxon>
        <taxon>Eurotiomycetidae</taxon>
        <taxon>Eurotiales</taxon>
        <taxon>Aspergillaceae</taxon>
        <taxon>Aspergillus</taxon>
        <taxon>Aspergillus subgen. Fumigati</taxon>
    </lineage>
</organism>
<comment type="caution">
    <text evidence="1">The sequence shown here is derived from an EMBL/GenBank/DDBJ whole genome shotgun (WGS) entry which is preliminary data.</text>
</comment>
<keyword evidence="2" id="KW-1185">Reference proteome</keyword>
<dbReference type="EMBL" id="MSZS01000006">
    <property type="protein sequence ID" value="PKX91502.1"/>
    <property type="molecule type" value="Genomic_DNA"/>
</dbReference>
<proteinExistence type="predicted"/>
<dbReference type="RefSeq" id="XP_024680097.1">
    <property type="nucleotide sequence ID" value="XM_024821429.1"/>
</dbReference>
<name>A0A2I1C1K5_ASPN1</name>
<evidence type="ECO:0000313" key="1">
    <source>
        <dbReference type="EMBL" id="PKX91502.1"/>
    </source>
</evidence>
<reference evidence="2" key="1">
    <citation type="journal article" date="2018" name="Proc. Natl. Acad. Sci. U.S.A.">
        <title>Linking secondary metabolites to gene clusters through genome sequencing of six diverse Aspergillus species.</title>
        <authorList>
            <person name="Kaerboelling I."/>
            <person name="Vesth T.C."/>
            <person name="Frisvad J.C."/>
            <person name="Nybo J.L."/>
            <person name="Theobald S."/>
            <person name="Kuo A."/>
            <person name="Bowyer P."/>
            <person name="Matsuda Y."/>
            <person name="Mondo S."/>
            <person name="Lyhne E.K."/>
            <person name="Kogle M.E."/>
            <person name="Clum A."/>
            <person name="Lipzen A."/>
            <person name="Salamov A."/>
            <person name="Ngan C.Y."/>
            <person name="Daum C."/>
            <person name="Chiniquy J."/>
            <person name="Barry K."/>
            <person name="LaButti K."/>
            <person name="Haridas S."/>
            <person name="Simmons B.A."/>
            <person name="Magnuson J.K."/>
            <person name="Mortensen U.H."/>
            <person name="Larsen T.O."/>
            <person name="Grigoriev I.V."/>
            <person name="Baker S.E."/>
            <person name="Andersen M.R."/>
        </authorList>
    </citation>
    <scope>NUCLEOTIDE SEQUENCE [LARGE SCALE GENOMIC DNA]</scope>
    <source>
        <strain evidence="2">IBT 16806</strain>
    </source>
</reference>
<dbReference type="GeneID" id="36528755"/>
<protein>
    <submittedName>
        <fullName evidence="1">Uncharacterized protein</fullName>
    </submittedName>
</protein>